<dbReference type="InterPro" id="IPR018119">
    <property type="entry name" value="Strictosidine_synth_cons-reg"/>
</dbReference>
<dbReference type="InterPro" id="IPR011042">
    <property type="entry name" value="6-blade_b-propeller_TolB-like"/>
</dbReference>
<gene>
    <name evidence="2" type="ORF">WG219_03520</name>
</gene>
<reference evidence="2 3" key="1">
    <citation type="submission" date="2024-03" db="EMBL/GenBank/DDBJ databases">
        <title>Complete genome of BD2.</title>
        <authorList>
            <person name="Cao G."/>
        </authorList>
    </citation>
    <scope>NUCLEOTIDE SEQUENCE [LARGE SCALE GENOMIC DNA]</scope>
    <source>
        <strain evidence="2 3">BD2</strain>
    </source>
</reference>
<organism evidence="2 3">
    <name type="scientific">Ectopseudomonas mendocina</name>
    <name type="common">Pseudomonas mendocina</name>
    <dbReference type="NCBI Taxonomy" id="300"/>
    <lineage>
        <taxon>Bacteria</taxon>
        <taxon>Pseudomonadati</taxon>
        <taxon>Pseudomonadota</taxon>
        <taxon>Gammaproteobacteria</taxon>
        <taxon>Pseudomonadales</taxon>
        <taxon>Pseudomonadaceae</taxon>
        <taxon>Ectopseudomonas</taxon>
    </lineage>
</organism>
<dbReference type="EMBL" id="CP148074">
    <property type="protein sequence ID" value="WXL26558.1"/>
    <property type="molecule type" value="Genomic_DNA"/>
</dbReference>
<sequence length="287" mass="31225">MGRGLKQWWWKGLGLFVLLVLAIGAYPAWRHLHPVSAADGWAYKVFADKIPMVSALAMDERVGLYLSQEFTSQRGKILLRKPNGEMSEVLTGLSKPDGLVMFNGSLIVGQEGGALPLLLDQSGNVQKLFDADSIEGVATDGRLLYAIEDRKQDGRLFSYDPQTAEVKVLREGLVQGEGIAACTDGAIYYTEKTHGLVKRWNPDGNDSVVASGLNAPGYVECSSDGLWITEDATHGARLLLLGADGKLLTVLTHLRSAQTIIELETGHYLLSEQGRGRILDVFRSPSA</sequence>
<dbReference type="Proteomes" id="UP001476583">
    <property type="component" value="Chromosome"/>
</dbReference>
<dbReference type="Pfam" id="PF03088">
    <property type="entry name" value="Str_synth"/>
    <property type="match status" value="1"/>
</dbReference>
<protein>
    <recommendedName>
        <fullName evidence="1">Strictosidine synthase conserved region domain-containing protein</fullName>
    </recommendedName>
</protein>
<evidence type="ECO:0000259" key="1">
    <source>
        <dbReference type="Pfam" id="PF03088"/>
    </source>
</evidence>
<keyword evidence="3" id="KW-1185">Reference proteome</keyword>
<dbReference type="Gene3D" id="2.120.10.30">
    <property type="entry name" value="TolB, C-terminal domain"/>
    <property type="match status" value="1"/>
</dbReference>
<evidence type="ECO:0000313" key="3">
    <source>
        <dbReference type="Proteomes" id="UP001476583"/>
    </source>
</evidence>
<accession>A0ABZ2RIF8</accession>
<dbReference type="SUPFAM" id="SSF101898">
    <property type="entry name" value="NHL repeat"/>
    <property type="match status" value="1"/>
</dbReference>
<name>A0ABZ2RIF8_ECTME</name>
<proteinExistence type="predicted"/>
<evidence type="ECO:0000313" key="2">
    <source>
        <dbReference type="EMBL" id="WXL26558.1"/>
    </source>
</evidence>
<feature type="domain" description="Strictosidine synthase conserved region" evidence="1">
    <location>
        <begin position="143"/>
        <end position="186"/>
    </location>
</feature>